<organism evidence="2 3">
    <name type="scientific">Papaver somniferum</name>
    <name type="common">Opium poppy</name>
    <dbReference type="NCBI Taxonomy" id="3469"/>
    <lineage>
        <taxon>Eukaryota</taxon>
        <taxon>Viridiplantae</taxon>
        <taxon>Streptophyta</taxon>
        <taxon>Embryophyta</taxon>
        <taxon>Tracheophyta</taxon>
        <taxon>Spermatophyta</taxon>
        <taxon>Magnoliopsida</taxon>
        <taxon>Ranunculales</taxon>
        <taxon>Papaveraceae</taxon>
        <taxon>Papaveroideae</taxon>
        <taxon>Papaver</taxon>
    </lineage>
</organism>
<dbReference type="AlphaFoldDB" id="A0A4Y7IAF3"/>
<gene>
    <name evidence="2" type="ORF">C5167_037659</name>
</gene>
<feature type="transmembrane region" description="Helical" evidence="1">
    <location>
        <begin position="43"/>
        <end position="64"/>
    </location>
</feature>
<dbReference type="EMBL" id="CM010715">
    <property type="protein sequence ID" value="RZC44702.1"/>
    <property type="molecule type" value="Genomic_DNA"/>
</dbReference>
<dbReference type="Proteomes" id="UP000316621">
    <property type="component" value="Chromosome 1"/>
</dbReference>
<keyword evidence="1" id="KW-0472">Membrane</keyword>
<evidence type="ECO:0000256" key="1">
    <source>
        <dbReference type="SAM" id="Phobius"/>
    </source>
</evidence>
<evidence type="ECO:0000313" key="3">
    <source>
        <dbReference type="Proteomes" id="UP000316621"/>
    </source>
</evidence>
<accession>A0A4Y7IAF3</accession>
<reference evidence="2 3" key="1">
    <citation type="journal article" date="2018" name="Science">
        <title>The opium poppy genome and morphinan production.</title>
        <authorList>
            <person name="Guo L."/>
            <person name="Winzer T."/>
            <person name="Yang X."/>
            <person name="Li Y."/>
            <person name="Ning Z."/>
            <person name="He Z."/>
            <person name="Teodor R."/>
            <person name="Lu Y."/>
            <person name="Bowser T.A."/>
            <person name="Graham I.A."/>
            <person name="Ye K."/>
        </authorList>
    </citation>
    <scope>NUCLEOTIDE SEQUENCE [LARGE SCALE GENOMIC DNA]</scope>
    <source>
        <strain evidence="3">cv. HN1</strain>
        <tissue evidence="2">Leaves</tissue>
    </source>
</reference>
<evidence type="ECO:0000313" key="2">
    <source>
        <dbReference type="EMBL" id="RZC44702.1"/>
    </source>
</evidence>
<sequence length="70" mass="7583">MNSAFEYTLKAVSDGFCMPLLTVGGLVILGLAVTSIFSNLDMMISVVLTSILALDIICTFRFWFGDIGDN</sequence>
<proteinExistence type="predicted"/>
<name>A0A4Y7IAF3_PAPSO</name>
<keyword evidence="3" id="KW-1185">Reference proteome</keyword>
<protein>
    <submittedName>
        <fullName evidence="2">Uncharacterized protein</fullName>
    </submittedName>
</protein>
<keyword evidence="1" id="KW-1133">Transmembrane helix</keyword>
<feature type="transmembrane region" description="Helical" evidence="1">
    <location>
        <begin position="12"/>
        <end position="37"/>
    </location>
</feature>
<dbReference type="Gramene" id="RZC44702">
    <property type="protein sequence ID" value="RZC44702"/>
    <property type="gene ID" value="C5167_037659"/>
</dbReference>
<keyword evidence="1" id="KW-0812">Transmembrane</keyword>